<dbReference type="Proteomes" id="UP000492821">
    <property type="component" value="Unassembled WGS sequence"/>
</dbReference>
<accession>A0A7E4VH28</accession>
<name>A0A7E4VH28_PANRE</name>
<sequence length="295" mass="34035">MPYPIAKLPYGLRCRLHKIATPSERYHLQVAAGNPSICPPMQALKGNWSFRFQYQDGILAMSNNDLDYSYVTATIDLDRDNFVYSGFEFAFFNANLEDVSQNSFDRRFHSISCMFLENCDLSGALFKKLNQTTVFSNAEKVKIAGNTNESYLLNFLDVISAFPRMRVFSVDRTVFADTWITDILQFKKHRLTKLYIDSSVAKLKSINVDDLIQLLRARRECFDLHITIRDRLGPKDLQIFNSELGELFNGRLLLDDDDLADCCPKYLDAMVIVYTYSYPGRQTSTWCLWKPGREP</sequence>
<reference evidence="1" key="1">
    <citation type="journal article" date="2013" name="Genetics">
        <title>The draft genome and transcriptome of Panagrellus redivivus are shaped by the harsh demands of a free-living lifestyle.</title>
        <authorList>
            <person name="Srinivasan J."/>
            <person name="Dillman A.R."/>
            <person name="Macchietto M.G."/>
            <person name="Heikkinen L."/>
            <person name="Lakso M."/>
            <person name="Fracchia K.M."/>
            <person name="Antoshechkin I."/>
            <person name="Mortazavi A."/>
            <person name="Wong G."/>
            <person name="Sternberg P.W."/>
        </authorList>
    </citation>
    <scope>NUCLEOTIDE SEQUENCE [LARGE SCALE GENOMIC DNA]</scope>
    <source>
        <strain evidence="1">MT8872</strain>
    </source>
</reference>
<keyword evidence="1" id="KW-1185">Reference proteome</keyword>
<dbReference type="AlphaFoldDB" id="A0A7E4VH28"/>
<protein>
    <submittedName>
        <fullName evidence="2">FBA_2 domain-containing protein</fullName>
    </submittedName>
</protein>
<evidence type="ECO:0000313" key="1">
    <source>
        <dbReference type="Proteomes" id="UP000492821"/>
    </source>
</evidence>
<proteinExistence type="predicted"/>
<reference evidence="2" key="2">
    <citation type="submission" date="2020-10" db="UniProtKB">
        <authorList>
            <consortium name="WormBaseParasite"/>
        </authorList>
    </citation>
    <scope>IDENTIFICATION</scope>
</reference>
<dbReference type="WBParaSite" id="Pan_g20867.t1">
    <property type="protein sequence ID" value="Pan_g20867.t1"/>
    <property type="gene ID" value="Pan_g20867"/>
</dbReference>
<organism evidence="1 2">
    <name type="scientific">Panagrellus redivivus</name>
    <name type="common">Microworm</name>
    <dbReference type="NCBI Taxonomy" id="6233"/>
    <lineage>
        <taxon>Eukaryota</taxon>
        <taxon>Metazoa</taxon>
        <taxon>Ecdysozoa</taxon>
        <taxon>Nematoda</taxon>
        <taxon>Chromadorea</taxon>
        <taxon>Rhabditida</taxon>
        <taxon>Tylenchina</taxon>
        <taxon>Panagrolaimomorpha</taxon>
        <taxon>Panagrolaimoidea</taxon>
        <taxon>Panagrolaimidae</taxon>
        <taxon>Panagrellus</taxon>
    </lineage>
</organism>
<evidence type="ECO:0000313" key="2">
    <source>
        <dbReference type="WBParaSite" id="Pan_g20867.t1"/>
    </source>
</evidence>